<reference evidence="1" key="1">
    <citation type="submission" date="2021-05" db="EMBL/GenBank/DDBJ databases">
        <authorList>
            <person name="Pietrasiak N."/>
            <person name="Ward R."/>
            <person name="Stajich J.E."/>
            <person name="Kurbessoian T."/>
        </authorList>
    </citation>
    <scope>NUCLEOTIDE SEQUENCE</scope>
    <source>
        <strain evidence="1">CPER-KK1</strain>
    </source>
</reference>
<comment type="caution">
    <text evidence="1">The sequence shown here is derived from an EMBL/GenBank/DDBJ whole genome shotgun (WGS) entry which is preliminary data.</text>
</comment>
<reference evidence="1" key="2">
    <citation type="journal article" date="2022" name="Microbiol. Resour. Announc.">
        <title>Metagenome Sequencing to Explore Phylogenomics of Terrestrial Cyanobacteria.</title>
        <authorList>
            <person name="Ward R.D."/>
            <person name="Stajich J.E."/>
            <person name="Johansen J.R."/>
            <person name="Huntemann M."/>
            <person name="Clum A."/>
            <person name="Foster B."/>
            <person name="Foster B."/>
            <person name="Roux S."/>
            <person name="Palaniappan K."/>
            <person name="Varghese N."/>
            <person name="Mukherjee S."/>
            <person name="Reddy T.B.K."/>
            <person name="Daum C."/>
            <person name="Copeland A."/>
            <person name="Chen I.A."/>
            <person name="Ivanova N.N."/>
            <person name="Kyrpides N.C."/>
            <person name="Shapiro N."/>
            <person name="Eloe-Fadrosh E.A."/>
            <person name="Pietrasiak N."/>
        </authorList>
    </citation>
    <scope>NUCLEOTIDE SEQUENCE</scope>
    <source>
        <strain evidence="1">CPER-KK1</strain>
    </source>
</reference>
<dbReference type="Proteomes" id="UP000753908">
    <property type="component" value="Unassembled WGS sequence"/>
</dbReference>
<dbReference type="AlphaFoldDB" id="A0A951PM57"/>
<sequence>MNSDMDNNSDTLYSRLIAWLLEESVPAASLPADGQAQNPVHTGEQRAADFELDHLDPLDLEELNIASFNPGEAAQDRIQADSDYTPACEETEPGGETRPYKMGELPTVQNRFQAILKRRLQVEIERHPPLFPWETEMSDYEPDSSDVIADSWVPPVRIWMPQLSNLTLPVSIPENVLAQLLDACSEAVSSRRQLGAKLVSAVESLFSDQFQLLNNVASLVLRSLEPARDGDPEPTQSLLRQLQSLSYEDSTTEQKMTLALLAAKEIISALSVPISSTHTPVERQWETAAGLVTVQAEYLMQDGVPKLRVTAHLPRGGSLTLRTPQASANSQRIYPGYLSVESFDLQPNQTYPLEIRFHDLEQTPLVFAICPTR</sequence>
<proteinExistence type="predicted"/>
<evidence type="ECO:0000313" key="2">
    <source>
        <dbReference type="Proteomes" id="UP000753908"/>
    </source>
</evidence>
<organism evidence="1 2">
    <name type="scientific">Symplocastrum torsivum CPER-KK1</name>
    <dbReference type="NCBI Taxonomy" id="450513"/>
    <lineage>
        <taxon>Bacteria</taxon>
        <taxon>Bacillati</taxon>
        <taxon>Cyanobacteriota</taxon>
        <taxon>Cyanophyceae</taxon>
        <taxon>Oscillatoriophycideae</taxon>
        <taxon>Oscillatoriales</taxon>
        <taxon>Microcoleaceae</taxon>
        <taxon>Symplocastrum</taxon>
    </lineage>
</organism>
<protein>
    <recommendedName>
        <fullName evidence="3">PatU</fullName>
    </recommendedName>
</protein>
<name>A0A951PM57_9CYAN</name>
<evidence type="ECO:0008006" key="3">
    <source>
        <dbReference type="Google" id="ProtNLM"/>
    </source>
</evidence>
<gene>
    <name evidence="1" type="ORF">KME25_15760</name>
</gene>
<dbReference type="EMBL" id="JAHHIF010000019">
    <property type="protein sequence ID" value="MBW4545883.1"/>
    <property type="molecule type" value="Genomic_DNA"/>
</dbReference>
<evidence type="ECO:0000313" key="1">
    <source>
        <dbReference type="EMBL" id="MBW4545883.1"/>
    </source>
</evidence>
<accession>A0A951PM57</accession>